<dbReference type="GO" id="GO:0016787">
    <property type="term" value="F:hydrolase activity"/>
    <property type="evidence" value="ECO:0007669"/>
    <property type="project" value="UniProtKB-KW"/>
</dbReference>
<dbReference type="RefSeq" id="WP_184201174.1">
    <property type="nucleotide sequence ID" value="NZ_BMOX01000004.1"/>
</dbReference>
<evidence type="ECO:0000259" key="10">
    <source>
        <dbReference type="Pfam" id="PF01850"/>
    </source>
</evidence>
<dbReference type="GO" id="GO:0090729">
    <property type="term" value="F:toxin activity"/>
    <property type="evidence" value="ECO:0007669"/>
    <property type="project" value="UniProtKB-KW"/>
</dbReference>
<evidence type="ECO:0000256" key="3">
    <source>
        <dbReference type="ARBA" id="ARBA00022722"/>
    </source>
</evidence>
<keyword evidence="8" id="KW-0800">Toxin</keyword>
<dbReference type="GO" id="GO:0004540">
    <property type="term" value="F:RNA nuclease activity"/>
    <property type="evidence" value="ECO:0007669"/>
    <property type="project" value="InterPro"/>
</dbReference>
<evidence type="ECO:0000256" key="8">
    <source>
        <dbReference type="HAMAP-Rule" id="MF_00265"/>
    </source>
</evidence>
<sequence length="141" mass="15364">MYLLDTNVVSELRKATSGRANANVVAWAASVAVPMLFISSITILEIEIGILQIERKDPAQGTLLRGWLENNVLTAFDGRIIAFDTAAARRCAALHVPDRRSDRDAMIAATALVHGMQVVTRNTADFEATGVELINPWEMNG</sequence>
<keyword evidence="9" id="KW-0812">Transmembrane</keyword>
<protein>
    <recommendedName>
        <fullName evidence="8">Ribonuclease VapC</fullName>
        <shortName evidence="8">RNase VapC</shortName>
        <ecNumber evidence="8">3.1.-.-</ecNumber>
    </recommendedName>
    <alternativeName>
        <fullName evidence="8">Toxin VapC</fullName>
    </alternativeName>
</protein>
<feature type="binding site" evidence="8">
    <location>
        <position position="5"/>
    </location>
    <ligand>
        <name>Mg(2+)</name>
        <dbReference type="ChEBI" id="CHEBI:18420"/>
    </ligand>
</feature>
<comment type="caution">
    <text evidence="11">The sequence shown here is derived from an EMBL/GenBank/DDBJ whole genome shotgun (WGS) entry which is preliminary data.</text>
</comment>
<dbReference type="Proteomes" id="UP000538147">
    <property type="component" value="Unassembled WGS sequence"/>
</dbReference>
<keyword evidence="3 8" id="KW-0540">Nuclease</keyword>
<comment type="cofactor">
    <cofactor evidence="1 8">
        <name>Mg(2+)</name>
        <dbReference type="ChEBI" id="CHEBI:18420"/>
    </cofactor>
</comment>
<dbReference type="SUPFAM" id="SSF88723">
    <property type="entry name" value="PIN domain-like"/>
    <property type="match status" value="1"/>
</dbReference>
<evidence type="ECO:0000256" key="6">
    <source>
        <dbReference type="ARBA" id="ARBA00022842"/>
    </source>
</evidence>
<dbReference type="PANTHER" id="PTHR33653:SF1">
    <property type="entry name" value="RIBONUCLEASE VAPC2"/>
    <property type="match status" value="1"/>
</dbReference>
<evidence type="ECO:0000313" key="12">
    <source>
        <dbReference type="Proteomes" id="UP000538147"/>
    </source>
</evidence>
<evidence type="ECO:0000256" key="4">
    <source>
        <dbReference type="ARBA" id="ARBA00022723"/>
    </source>
</evidence>
<feature type="binding site" evidence="8">
    <location>
        <position position="104"/>
    </location>
    <ligand>
        <name>Mg(2+)</name>
        <dbReference type="ChEBI" id="CHEBI:18420"/>
    </ligand>
</feature>
<evidence type="ECO:0000256" key="1">
    <source>
        <dbReference type="ARBA" id="ARBA00001946"/>
    </source>
</evidence>
<dbReference type="CDD" id="cd18746">
    <property type="entry name" value="PIN_VapC4-5_FitB-like"/>
    <property type="match status" value="1"/>
</dbReference>
<comment type="function">
    <text evidence="8">Toxic component of a toxin-antitoxin (TA) system. An RNase.</text>
</comment>
<evidence type="ECO:0000256" key="5">
    <source>
        <dbReference type="ARBA" id="ARBA00022801"/>
    </source>
</evidence>
<dbReference type="Gene3D" id="3.40.50.1010">
    <property type="entry name" value="5'-nuclease"/>
    <property type="match status" value="1"/>
</dbReference>
<evidence type="ECO:0000256" key="9">
    <source>
        <dbReference type="SAM" id="Phobius"/>
    </source>
</evidence>
<dbReference type="HAMAP" id="MF_00265">
    <property type="entry name" value="VapC_Nob1"/>
    <property type="match status" value="1"/>
</dbReference>
<evidence type="ECO:0000313" key="11">
    <source>
        <dbReference type="EMBL" id="MBB6228577.1"/>
    </source>
</evidence>
<dbReference type="EMBL" id="JACIIV010000021">
    <property type="protein sequence ID" value="MBB6228577.1"/>
    <property type="molecule type" value="Genomic_DNA"/>
</dbReference>
<keyword evidence="5 8" id="KW-0378">Hydrolase</keyword>
<gene>
    <name evidence="8" type="primary">vapC</name>
    <name evidence="11" type="ORF">FHS79_002767</name>
</gene>
<evidence type="ECO:0000256" key="2">
    <source>
        <dbReference type="ARBA" id="ARBA00022649"/>
    </source>
</evidence>
<keyword evidence="2 8" id="KW-1277">Toxin-antitoxin system</keyword>
<name>A0A841L7J4_9SPHN</name>
<keyword evidence="9" id="KW-0472">Membrane</keyword>
<dbReference type="Pfam" id="PF01850">
    <property type="entry name" value="PIN"/>
    <property type="match status" value="1"/>
</dbReference>
<organism evidence="11 12">
    <name type="scientific">Polymorphobacter multimanifer</name>
    <dbReference type="NCBI Taxonomy" id="1070431"/>
    <lineage>
        <taxon>Bacteria</taxon>
        <taxon>Pseudomonadati</taxon>
        <taxon>Pseudomonadota</taxon>
        <taxon>Alphaproteobacteria</taxon>
        <taxon>Sphingomonadales</taxon>
        <taxon>Sphingosinicellaceae</taxon>
        <taxon>Polymorphobacter</taxon>
    </lineage>
</organism>
<comment type="similarity">
    <text evidence="7 8">Belongs to the PINc/VapC protein family.</text>
</comment>
<dbReference type="AlphaFoldDB" id="A0A841L7J4"/>
<keyword evidence="4 8" id="KW-0479">Metal-binding</keyword>
<dbReference type="GO" id="GO:0000287">
    <property type="term" value="F:magnesium ion binding"/>
    <property type="evidence" value="ECO:0007669"/>
    <property type="project" value="UniProtKB-UniRule"/>
</dbReference>
<proteinExistence type="inferred from homology"/>
<keyword evidence="12" id="KW-1185">Reference proteome</keyword>
<dbReference type="InterPro" id="IPR022907">
    <property type="entry name" value="VapC_family"/>
</dbReference>
<feature type="domain" description="PIN" evidence="10">
    <location>
        <begin position="2"/>
        <end position="128"/>
    </location>
</feature>
<keyword evidence="9" id="KW-1133">Transmembrane helix</keyword>
<reference evidence="11 12" key="1">
    <citation type="submission" date="2020-08" db="EMBL/GenBank/DDBJ databases">
        <title>Genomic Encyclopedia of Type Strains, Phase IV (KMG-IV): sequencing the most valuable type-strain genomes for metagenomic binning, comparative biology and taxonomic classification.</title>
        <authorList>
            <person name="Goeker M."/>
        </authorList>
    </citation>
    <scope>NUCLEOTIDE SEQUENCE [LARGE SCALE GENOMIC DNA]</scope>
    <source>
        <strain evidence="11 12">DSM 102189</strain>
    </source>
</reference>
<dbReference type="InterPro" id="IPR002716">
    <property type="entry name" value="PIN_dom"/>
</dbReference>
<evidence type="ECO:0000256" key="7">
    <source>
        <dbReference type="ARBA" id="ARBA00038093"/>
    </source>
</evidence>
<accession>A0A841L7J4</accession>
<dbReference type="InterPro" id="IPR029060">
    <property type="entry name" value="PIN-like_dom_sf"/>
</dbReference>
<feature type="transmembrane region" description="Helical" evidence="9">
    <location>
        <begin position="24"/>
        <end position="46"/>
    </location>
</feature>
<dbReference type="InterPro" id="IPR050556">
    <property type="entry name" value="Type_II_TA_system_RNase"/>
</dbReference>
<dbReference type="PANTHER" id="PTHR33653">
    <property type="entry name" value="RIBONUCLEASE VAPC2"/>
    <property type="match status" value="1"/>
</dbReference>
<dbReference type="EC" id="3.1.-.-" evidence="8"/>
<keyword evidence="6 8" id="KW-0460">Magnesium</keyword>